<evidence type="ECO:0000313" key="5">
    <source>
        <dbReference type="EMBL" id="KAK1755797.1"/>
    </source>
</evidence>
<keyword evidence="1" id="KW-0489">Methyltransferase</keyword>
<accession>A0AAJ0BFD7</accession>
<protein>
    <submittedName>
        <fullName evidence="5">O-methyltransferase-domain-containing protein</fullName>
    </submittedName>
</protein>
<dbReference type="InterPro" id="IPR016461">
    <property type="entry name" value="COMT-like"/>
</dbReference>
<evidence type="ECO:0000256" key="2">
    <source>
        <dbReference type="ARBA" id="ARBA00022679"/>
    </source>
</evidence>
<keyword evidence="3" id="KW-0949">S-adenosyl-L-methionine</keyword>
<dbReference type="InterPro" id="IPR036390">
    <property type="entry name" value="WH_DNA-bd_sf"/>
</dbReference>
<gene>
    <name evidence="5" type="ORF">QBC47DRAFT_381322</name>
</gene>
<evidence type="ECO:0000259" key="4">
    <source>
        <dbReference type="Pfam" id="PF00891"/>
    </source>
</evidence>
<organism evidence="5 6">
    <name type="scientific">Echria macrotheca</name>
    <dbReference type="NCBI Taxonomy" id="438768"/>
    <lineage>
        <taxon>Eukaryota</taxon>
        <taxon>Fungi</taxon>
        <taxon>Dikarya</taxon>
        <taxon>Ascomycota</taxon>
        <taxon>Pezizomycotina</taxon>
        <taxon>Sordariomycetes</taxon>
        <taxon>Sordariomycetidae</taxon>
        <taxon>Sordariales</taxon>
        <taxon>Schizotheciaceae</taxon>
        <taxon>Echria</taxon>
    </lineage>
</organism>
<dbReference type="PROSITE" id="PS51683">
    <property type="entry name" value="SAM_OMT_II"/>
    <property type="match status" value="1"/>
</dbReference>
<evidence type="ECO:0000313" key="6">
    <source>
        <dbReference type="Proteomes" id="UP001239445"/>
    </source>
</evidence>
<dbReference type="InterPro" id="IPR029063">
    <property type="entry name" value="SAM-dependent_MTases_sf"/>
</dbReference>
<dbReference type="InterPro" id="IPR036388">
    <property type="entry name" value="WH-like_DNA-bd_sf"/>
</dbReference>
<dbReference type="Gene3D" id="1.10.10.10">
    <property type="entry name" value="Winged helix-like DNA-binding domain superfamily/Winged helix DNA-binding domain"/>
    <property type="match status" value="1"/>
</dbReference>
<dbReference type="InterPro" id="IPR001077">
    <property type="entry name" value="COMT_C"/>
</dbReference>
<dbReference type="SUPFAM" id="SSF46785">
    <property type="entry name" value="Winged helix' DNA-binding domain"/>
    <property type="match status" value="1"/>
</dbReference>
<dbReference type="PANTHER" id="PTHR43712:SF2">
    <property type="entry name" value="O-METHYLTRANSFERASE CICE"/>
    <property type="match status" value="1"/>
</dbReference>
<comment type="caution">
    <text evidence="5">The sequence shown here is derived from an EMBL/GenBank/DDBJ whole genome shotgun (WGS) entry which is preliminary data.</text>
</comment>
<dbReference type="Gene3D" id="3.40.50.150">
    <property type="entry name" value="Vaccinia Virus protein VP39"/>
    <property type="match status" value="1"/>
</dbReference>
<dbReference type="GO" id="GO:0008171">
    <property type="term" value="F:O-methyltransferase activity"/>
    <property type="evidence" value="ECO:0007669"/>
    <property type="project" value="InterPro"/>
</dbReference>
<sequence>MPDCKWFLITQQSCKGTSTKIGVSHPDHSAASITKTSLVSAAMDSDLENLRLKAQNLDAAGRIQFMKGLRDLQLSIETPADTLNRYSGLHLEVAGTRVGGDLGLFELLSSSAPAPLGVQELASKTGAAPLLISRIARYLASIGTIAETGPGTFTANSITKTLAEPGYKGCIRHFFDNCGPVFQALPEFLAEVKYQDVTDSAQTAFQKAFSTDLPAFMWFPTQPEQFNHFQQAMTVQGRQGTQWFTAFPFEKEASDMATRETVLVDVGGGFGHQSARLLEAFPQLAGKLVVQDLPATFAMLPPPAQGLLSKDSPIKAQPHDFFTPQPVKGARFYYLRNVLHDWPDDKCVEILRNLADAFGPQDQPSHILIDEMVLPDQGVPWQATTLDLTMMGALASRERTVGEWHDLLDRAGLKVLRIDTYALDKRDSIIQVGRK</sequence>
<dbReference type="EMBL" id="MU839833">
    <property type="protein sequence ID" value="KAK1755797.1"/>
    <property type="molecule type" value="Genomic_DNA"/>
</dbReference>
<dbReference type="PANTHER" id="PTHR43712">
    <property type="entry name" value="PUTATIVE (AFU_ORTHOLOGUE AFUA_4G14580)-RELATED"/>
    <property type="match status" value="1"/>
</dbReference>
<keyword evidence="2" id="KW-0808">Transferase</keyword>
<dbReference type="GO" id="GO:0032259">
    <property type="term" value="P:methylation"/>
    <property type="evidence" value="ECO:0007669"/>
    <property type="project" value="UniProtKB-KW"/>
</dbReference>
<reference evidence="5" key="1">
    <citation type="submission" date="2023-06" db="EMBL/GenBank/DDBJ databases">
        <title>Genome-scale phylogeny and comparative genomics of the fungal order Sordariales.</title>
        <authorList>
            <consortium name="Lawrence Berkeley National Laboratory"/>
            <person name="Hensen N."/>
            <person name="Bonometti L."/>
            <person name="Westerberg I."/>
            <person name="Brannstrom I.O."/>
            <person name="Guillou S."/>
            <person name="Cros-Aarteil S."/>
            <person name="Calhoun S."/>
            <person name="Haridas S."/>
            <person name="Kuo A."/>
            <person name="Mondo S."/>
            <person name="Pangilinan J."/>
            <person name="Riley R."/>
            <person name="Labutti K."/>
            <person name="Andreopoulos B."/>
            <person name="Lipzen A."/>
            <person name="Chen C."/>
            <person name="Yanf M."/>
            <person name="Daum C."/>
            <person name="Ng V."/>
            <person name="Clum A."/>
            <person name="Steindorff A."/>
            <person name="Ohm R."/>
            <person name="Martin F."/>
            <person name="Silar P."/>
            <person name="Natvig D."/>
            <person name="Lalanne C."/>
            <person name="Gautier V."/>
            <person name="Ament-Velasquez S.L."/>
            <person name="Kruys A."/>
            <person name="Hutchinson M.I."/>
            <person name="Powell A.J."/>
            <person name="Barry K."/>
            <person name="Miller A.N."/>
            <person name="Grigoriev I.V."/>
            <person name="Debuchy R."/>
            <person name="Gladieux P."/>
            <person name="Thoren M.H."/>
            <person name="Johannesson H."/>
        </authorList>
    </citation>
    <scope>NUCLEOTIDE SEQUENCE</scope>
    <source>
        <strain evidence="5">PSN4</strain>
    </source>
</reference>
<evidence type="ECO:0000256" key="3">
    <source>
        <dbReference type="ARBA" id="ARBA00022691"/>
    </source>
</evidence>
<dbReference type="SUPFAM" id="SSF53335">
    <property type="entry name" value="S-adenosyl-L-methionine-dependent methyltransferases"/>
    <property type="match status" value="1"/>
</dbReference>
<proteinExistence type="predicted"/>
<name>A0AAJ0BFD7_9PEZI</name>
<feature type="domain" description="O-methyltransferase C-terminal" evidence="4">
    <location>
        <begin position="202"/>
        <end position="413"/>
    </location>
</feature>
<keyword evidence="6" id="KW-1185">Reference proteome</keyword>
<evidence type="ECO:0000256" key="1">
    <source>
        <dbReference type="ARBA" id="ARBA00022603"/>
    </source>
</evidence>
<dbReference type="Pfam" id="PF00891">
    <property type="entry name" value="Methyltransf_2"/>
    <property type="match status" value="1"/>
</dbReference>
<dbReference type="AlphaFoldDB" id="A0AAJ0BFD7"/>
<dbReference type="Proteomes" id="UP001239445">
    <property type="component" value="Unassembled WGS sequence"/>
</dbReference>